<reference evidence="2 3" key="1">
    <citation type="submission" date="2021-06" db="EMBL/GenBank/DDBJ databases">
        <title>Caerostris darwini draft genome.</title>
        <authorList>
            <person name="Kono N."/>
            <person name="Arakawa K."/>
        </authorList>
    </citation>
    <scope>NUCLEOTIDE SEQUENCE [LARGE SCALE GENOMIC DNA]</scope>
</reference>
<feature type="compositionally biased region" description="Polar residues" evidence="1">
    <location>
        <begin position="1"/>
        <end position="22"/>
    </location>
</feature>
<feature type="region of interest" description="Disordered" evidence="1">
    <location>
        <begin position="1"/>
        <end position="42"/>
    </location>
</feature>
<evidence type="ECO:0000313" key="3">
    <source>
        <dbReference type="Proteomes" id="UP001054837"/>
    </source>
</evidence>
<accession>A0AAV4RG30</accession>
<name>A0AAV4RG30_9ARAC</name>
<feature type="compositionally biased region" description="Pro residues" evidence="1">
    <location>
        <begin position="23"/>
        <end position="34"/>
    </location>
</feature>
<proteinExistence type="predicted"/>
<protein>
    <submittedName>
        <fullName evidence="2">Uncharacterized protein</fullName>
    </submittedName>
</protein>
<organism evidence="2 3">
    <name type="scientific">Caerostris darwini</name>
    <dbReference type="NCBI Taxonomy" id="1538125"/>
    <lineage>
        <taxon>Eukaryota</taxon>
        <taxon>Metazoa</taxon>
        <taxon>Ecdysozoa</taxon>
        <taxon>Arthropoda</taxon>
        <taxon>Chelicerata</taxon>
        <taxon>Arachnida</taxon>
        <taxon>Araneae</taxon>
        <taxon>Araneomorphae</taxon>
        <taxon>Entelegynae</taxon>
        <taxon>Araneoidea</taxon>
        <taxon>Araneidae</taxon>
        <taxon>Caerostris</taxon>
    </lineage>
</organism>
<keyword evidence="3" id="KW-1185">Reference proteome</keyword>
<evidence type="ECO:0000313" key="2">
    <source>
        <dbReference type="EMBL" id="GIY20287.1"/>
    </source>
</evidence>
<comment type="caution">
    <text evidence="2">The sequence shown here is derived from an EMBL/GenBank/DDBJ whole genome shotgun (WGS) entry which is preliminary data.</text>
</comment>
<dbReference type="EMBL" id="BPLQ01006144">
    <property type="protein sequence ID" value="GIY20287.1"/>
    <property type="molecule type" value="Genomic_DNA"/>
</dbReference>
<dbReference type="Proteomes" id="UP001054837">
    <property type="component" value="Unassembled WGS sequence"/>
</dbReference>
<sequence length="125" mass="13211">MPYASTSTSSHIYTSPAQTSRSVPPPHTPAPTPPASAHAPPFCRSASPLRSLPLPICRSFVSTGYTTTTSVWPIAGLEGYKKTWKRAWCVDPSVLGGPVSGSLTSGIAIPNGEEVYLNIAEKSRN</sequence>
<evidence type="ECO:0000256" key="1">
    <source>
        <dbReference type="SAM" id="MobiDB-lite"/>
    </source>
</evidence>
<gene>
    <name evidence="2" type="ORF">CDAR_471001</name>
</gene>
<dbReference type="AlphaFoldDB" id="A0AAV4RG30"/>